<keyword evidence="2" id="KW-1185">Reference proteome</keyword>
<reference evidence="1" key="2">
    <citation type="submission" date="2017-10" db="EMBL/GenBank/DDBJ databases">
        <title>Ladona fulva Genome sequencing and assembly.</title>
        <authorList>
            <person name="Murali S."/>
            <person name="Richards S."/>
            <person name="Bandaranaike D."/>
            <person name="Bellair M."/>
            <person name="Blankenburg K."/>
            <person name="Chao H."/>
            <person name="Dinh H."/>
            <person name="Doddapaneni H."/>
            <person name="Dugan-Rocha S."/>
            <person name="Elkadiri S."/>
            <person name="Gnanaolivu R."/>
            <person name="Hernandez B."/>
            <person name="Skinner E."/>
            <person name="Javaid M."/>
            <person name="Lee S."/>
            <person name="Li M."/>
            <person name="Ming W."/>
            <person name="Munidasa M."/>
            <person name="Muniz J."/>
            <person name="Nguyen L."/>
            <person name="Hughes D."/>
            <person name="Osuji N."/>
            <person name="Pu L.-L."/>
            <person name="Puazo M."/>
            <person name="Qu C."/>
            <person name="Quiroz J."/>
            <person name="Raj R."/>
            <person name="Weissenberger G."/>
            <person name="Xin Y."/>
            <person name="Zou X."/>
            <person name="Han Y."/>
            <person name="Worley K."/>
            <person name="Muzny D."/>
            <person name="Gibbs R."/>
        </authorList>
    </citation>
    <scope>NUCLEOTIDE SEQUENCE</scope>
    <source>
        <strain evidence="1">Sampled in the wild</strain>
    </source>
</reference>
<gene>
    <name evidence="1" type="ORF">J437_LFUL014056</name>
</gene>
<sequence>MVSGLSWMRNWKEGVYEAATIVCAYAPQVGCEVEEKDAFWRDLDQVVAGIPEVERVLVGADLNGHIGKQCSGEERVDGDWSVGERNAEGEKHLKEVRNCKVINGESVAPQHRLLVADCDIKIRKRMKQKCIGPQKIKWWKLKEEGPKNEFLQKVLSELKSPEDVQEWWENNSKTIKNIGEKVLGKTSGKGAPPEKETWWWGEEVQNKN</sequence>
<dbReference type="PANTHER" id="PTHR23227:SF83">
    <property type="entry name" value="ENDONUCLEASE_EXONUCLEASE_PHOSPHATASE DOMAIN-CONTAINING PROTEIN"/>
    <property type="match status" value="1"/>
</dbReference>
<evidence type="ECO:0008006" key="3">
    <source>
        <dbReference type="Google" id="ProtNLM"/>
    </source>
</evidence>
<organism evidence="1 2">
    <name type="scientific">Ladona fulva</name>
    <name type="common">Scarce chaser dragonfly</name>
    <name type="synonym">Libellula fulva</name>
    <dbReference type="NCBI Taxonomy" id="123851"/>
    <lineage>
        <taxon>Eukaryota</taxon>
        <taxon>Metazoa</taxon>
        <taxon>Ecdysozoa</taxon>
        <taxon>Arthropoda</taxon>
        <taxon>Hexapoda</taxon>
        <taxon>Insecta</taxon>
        <taxon>Pterygota</taxon>
        <taxon>Palaeoptera</taxon>
        <taxon>Odonata</taxon>
        <taxon>Epiprocta</taxon>
        <taxon>Anisoptera</taxon>
        <taxon>Libelluloidea</taxon>
        <taxon>Libellulidae</taxon>
        <taxon>Ladona</taxon>
    </lineage>
</organism>
<protein>
    <recommendedName>
        <fullName evidence="3">Endonuclease/exonuclease/phosphatase domain-containing protein</fullName>
    </recommendedName>
</protein>
<comment type="caution">
    <text evidence="1">The sequence shown here is derived from an EMBL/GenBank/DDBJ whole genome shotgun (WGS) entry which is preliminary data.</text>
</comment>
<name>A0A8K0KNP3_LADFU</name>
<dbReference type="OrthoDB" id="418748at2759"/>
<dbReference type="InterPro" id="IPR027124">
    <property type="entry name" value="Swc5/CFDP1/2"/>
</dbReference>
<dbReference type="EMBL" id="KZ309299">
    <property type="protein sequence ID" value="KAG8238180.1"/>
    <property type="molecule type" value="Genomic_DNA"/>
</dbReference>
<proteinExistence type="predicted"/>
<accession>A0A8K0KNP3</accession>
<reference evidence="1" key="1">
    <citation type="submission" date="2013-04" db="EMBL/GenBank/DDBJ databases">
        <authorList>
            <person name="Qu J."/>
            <person name="Murali S.C."/>
            <person name="Bandaranaike D."/>
            <person name="Bellair M."/>
            <person name="Blankenburg K."/>
            <person name="Chao H."/>
            <person name="Dinh H."/>
            <person name="Doddapaneni H."/>
            <person name="Downs B."/>
            <person name="Dugan-Rocha S."/>
            <person name="Elkadiri S."/>
            <person name="Gnanaolivu R.D."/>
            <person name="Hernandez B."/>
            <person name="Javaid M."/>
            <person name="Jayaseelan J.C."/>
            <person name="Lee S."/>
            <person name="Li M."/>
            <person name="Ming W."/>
            <person name="Munidasa M."/>
            <person name="Muniz J."/>
            <person name="Nguyen L."/>
            <person name="Ongeri F."/>
            <person name="Osuji N."/>
            <person name="Pu L.-L."/>
            <person name="Puazo M."/>
            <person name="Qu C."/>
            <person name="Quiroz J."/>
            <person name="Raj R."/>
            <person name="Weissenberger G."/>
            <person name="Xin Y."/>
            <person name="Zou X."/>
            <person name="Han Y."/>
            <person name="Richards S."/>
            <person name="Worley K."/>
            <person name="Muzny D."/>
            <person name="Gibbs R."/>
        </authorList>
    </citation>
    <scope>NUCLEOTIDE SEQUENCE</scope>
    <source>
        <strain evidence="1">Sampled in the wild</strain>
    </source>
</reference>
<dbReference type="Proteomes" id="UP000792457">
    <property type="component" value="Unassembled WGS sequence"/>
</dbReference>
<evidence type="ECO:0000313" key="1">
    <source>
        <dbReference type="EMBL" id="KAG8238180.1"/>
    </source>
</evidence>
<dbReference type="PANTHER" id="PTHR23227">
    <property type="entry name" value="BUCENTAUR RELATED"/>
    <property type="match status" value="1"/>
</dbReference>
<dbReference type="AlphaFoldDB" id="A0A8K0KNP3"/>
<evidence type="ECO:0000313" key="2">
    <source>
        <dbReference type="Proteomes" id="UP000792457"/>
    </source>
</evidence>